<feature type="transmembrane region" description="Helical" evidence="1">
    <location>
        <begin position="66"/>
        <end position="84"/>
    </location>
</feature>
<evidence type="ECO:0008006" key="4">
    <source>
        <dbReference type="Google" id="ProtNLM"/>
    </source>
</evidence>
<dbReference type="RefSeq" id="WP_262581459.1">
    <property type="nucleotide sequence ID" value="NZ_JAOQJV010000007.1"/>
</dbReference>
<evidence type="ECO:0000256" key="1">
    <source>
        <dbReference type="SAM" id="Phobius"/>
    </source>
</evidence>
<organism evidence="2 3">
    <name type="scientific">Dorea ammoniilytica</name>
    <dbReference type="NCBI Taxonomy" id="2981788"/>
    <lineage>
        <taxon>Bacteria</taxon>
        <taxon>Bacillati</taxon>
        <taxon>Bacillota</taxon>
        <taxon>Clostridia</taxon>
        <taxon>Lachnospirales</taxon>
        <taxon>Lachnospiraceae</taxon>
        <taxon>Dorea</taxon>
    </lineage>
</organism>
<name>A0ABT2S5U5_9FIRM</name>
<keyword evidence="3" id="KW-1185">Reference proteome</keyword>
<protein>
    <recommendedName>
        <fullName evidence="4">DUF2975 domain-containing protein</fullName>
    </recommendedName>
</protein>
<gene>
    <name evidence="2" type="ORF">OCV65_06965</name>
</gene>
<comment type="caution">
    <text evidence="2">The sequence shown here is derived from an EMBL/GenBank/DDBJ whole genome shotgun (WGS) entry which is preliminary data.</text>
</comment>
<reference evidence="2 3" key="1">
    <citation type="journal article" date="2021" name="ISME Commun">
        <title>Automated analysis of genomic sequences facilitates high-throughput and comprehensive description of bacteria.</title>
        <authorList>
            <person name="Hitch T.C.A."/>
        </authorList>
    </citation>
    <scope>NUCLEOTIDE SEQUENCE [LARGE SCALE GENOMIC DNA]</scope>
    <source>
        <strain evidence="2 3">Sanger_02</strain>
    </source>
</reference>
<keyword evidence="1" id="KW-1133">Transmembrane helix</keyword>
<feature type="transmembrane region" description="Helical" evidence="1">
    <location>
        <begin position="139"/>
        <end position="158"/>
    </location>
</feature>
<feature type="transmembrane region" description="Helical" evidence="1">
    <location>
        <begin position="105"/>
        <end position="127"/>
    </location>
</feature>
<sequence length="177" mass="19497">MTETKTQETNRTVQTQPIAIKMHYICDSDYVSKINKYAAILIAVMTAAFVLTGTHSCQSISDLAVYLSWLVYFVPLLFAWIGIATSMKITDEMTAKQHKNGPARLCRCGVFGALFAGVTVFSCIYFMITGEYDQISAEIGMVFLGILECASAAGVAVLSRKLLSQIEEVPVMEEIEQ</sequence>
<evidence type="ECO:0000313" key="2">
    <source>
        <dbReference type="EMBL" id="MCU6699969.1"/>
    </source>
</evidence>
<accession>A0ABT2S5U5</accession>
<evidence type="ECO:0000313" key="3">
    <source>
        <dbReference type="Proteomes" id="UP001207605"/>
    </source>
</evidence>
<keyword evidence="1" id="KW-0472">Membrane</keyword>
<feature type="transmembrane region" description="Helical" evidence="1">
    <location>
        <begin position="37"/>
        <end position="54"/>
    </location>
</feature>
<dbReference type="Proteomes" id="UP001207605">
    <property type="component" value="Unassembled WGS sequence"/>
</dbReference>
<proteinExistence type="predicted"/>
<keyword evidence="1" id="KW-0812">Transmembrane</keyword>
<dbReference type="EMBL" id="JAOQJV010000007">
    <property type="protein sequence ID" value="MCU6699969.1"/>
    <property type="molecule type" value="Genomic_DNA"/>
</dbReference>